<dbReference type="Proteomes" id="UP000051717">
    <property type="component" value="Unassembled WGS sequence"/>
</dbReference>
<dbReference type="EMBL" id="LJUI01000020">
    <property type="protein sequence ID" value="KPK70167.1"/>
    <property type="molecule type" value="Genomic_DNA"/>
</dbReference>
<reference evidence="1 2" key="1">
    <citation type="journal article" date="2015" name="Microbiome">
        <title>Genomic resolution of linkages in carbon, nitrogen, and sulfur cycling among widespread estuary sediment bacteria.</title>
        <authorList>
            <person name="Baker B.J."/>
            <person name="Lazar C.S."/>
            <person name="Teske A.P."/>
            <person name="Dick G.J."/>
        </authorList>
    </citation>
    <scope>NUCLEOTIDE SEQUENCE [LARGE SCALE GENOMIC DNA]</scope>
    <source>
        <strain evidence="1">SM23_40</strain>
    </source>
</reference>
<sequence length="229" mass="26006">MERGTDKQHRELSDPKTVAAKYIAAYRALPLKRTRQIWALRREFARSLEDAPPEFVLEVARALFYDYDNPGHASSLLMFHQETLGTLGEDEIEEFGGGINSRSAADAFARRLSGPAWLKGQISDAQIHRWARSDDRWWRRAALVSTVALNVRSQGGYGDVRRTLEVCRLLVDDRDDVVVNALSWALCELVVHDPDAVRAFLHEYEDTLAARLKREVRNKLTTGLENKCG</sequence>
<comment type="caution">
    <text evidence="1">The sequence shown here is derived from an EMBL/GenBank/DDBJ whole genome shotgun (WGS) entry which is preliminary data.</text>
</comment>
<proteinExistence type="predicted"/>
<evidence type="ECO:0008006" key="3">
    <source>
        <dbReference type="Google" id="ProtNLM"/>
    </source>
</evidence>
<organism evidence="1 2">
    <name type="scientific">candidate division TA06 bacterium SM23_40</name>
    <dbReference type="NCBI Taxonomy" id="1703774"/>
    <lineage>
        <taxon>Bacteria</taxon>
        <taxon>Bacteria division TA06</taxon>
    </lineage>
</organism>
<accession>A0A0S8GAT1</accession>
<evidence type="ECO:0000313" key="2">
    <source>
        <dbReference type="Proteomes" id="UP000051717"/>
    </source>
</evidence>
<gene>
    <name evidence="1" type="ORF">AMJ82_03725</name>
</gene>
<evidence type="ECO:0000313" key="1">
    <source>
        <dbReference type="EMBL" id="KPK70167.1"/>
    </source>
</evidence>
<dbReference type="InterPro" id="IPR016024">
    <property type="entry name" value="ARM-type_fold"/>
</dbReference>
<dbReference type="Gene3D" id="1.25.10.90">
    <property type="match status" value="1"/>
</dbReference>
<name>A0A0S8GAT1_UNCT6</name>
<protein>
    <recommendedName>
        <fullName evidence="3">DNA alkylation repair protein</fullName>
    </recommendedName>
</protein>
<dbReference type="Pfam" id="PF08713">
    <property type="entry name" value="DNA_alkylation"/>
    <property type="match status" value="1"/>
</dbReference>
<dbReference type="InterPro" id="IPR014825">
    <property type="entry name" value="DNA_alkylation"/>
</dbReference>
<dbReference type="SUPFAM" id="SSF48371">
    <property type="entry name" value="ARM repeat"/>
    <property type="match status" value="1"/>
</dbReference>
<dbReference type="AlphaFoldDB" id="A0A0S8GAT1"/>